<evidence type="ECO:0000313" key="3">
    <source>
        <dbReference type="Proteomes" id="UP000013776"/>
    </source>
</evidence>
<dbReference type="VEuPathDB" id="FungiDB:TAPDE_005276"/>
<proteinExistence type="predicted"/>
<dbReference type="eggNOG" id="ENOG502S1M2">
    <property type="taxonomic scope" value="Eukaryota"/>
</dbReference>
<name>R4XG83_TAPDE</name>
<gene>
    <name evidence="2" type="ORF">TAPDE_005276</name>
</gene>
<evidence type="ECO:0000256" key="1">
    <source>
        <dbReference type="ARBA" id="ARBA00022737"/>
    </source>
</evidence>
<accession>R4XG83</accession>
<dbReference type="Gene3D" id="1.25.40.10">
    <property type="entry name" value="Tetratricopeptide repeat domain"/>
    <property type="match status" value="2"/>
</dbReference>
<dbReference type="OrthoDB" id="185373at2759"/>
<dbReference type="PANTHER" id="PTHR47447">
    <property type="entry name" value="OS03G0856100 PROTEIN"/>
    <property type="match status" value="1"/>
</dbReference>
<dbReference type="STRING" id="1097556.R4XG83"/>
<dbReference type="Proteomes" id="UP000013776">
    <property type="component" value="Unassembled WGS sequence"/>
</dbReference>
<evidence type="ECO:0000313" key="2">
    <source>
        <dbReference type="EMBL" id="CCG84760.1"/>
    </source>
</evidence>
<dbReference type="AlphaFoldDB" id="R4XG83"/>
<keyword evidence="3" id="KW-1185">Reference proteome</keyword>
<organism evidence="2 3">
    <name type="scientific">Taphrina deformans (strain PYCC 5710 / ATCC 11124 / CBS 356.35 / IMI 108563 / JCM 9778 / NBRC 8474)</name>
    <name type="common">Peach leaf curl fungus</name>
    <name type="synonym">Lalaria deformans</name>
    <dbReference type="NCBI Taxonomy" id="1097556"/>
    <lineage>
        <taxon>Eukaryota</taxon>
        <taxon>Fungi</taxon>
        <taxon>Dikarya</taxon>
        <taxon>Ascomycota</taxon>
        <taxon>Taphrinomycotina</taxon>
        <taxon>Taphrinomycetes</taxon>
        <taxon>Taphrinales</taxon>
        <taxon>Taphrinaceae</taxon>
        <taxon>Taphrina</taxon>
    </lineage>
</organism>
<dbReference type="PANTHER" id="PTHR47447:SF17">
    <property type="entry name" value="OS12G0638900 PROTEIN"/>
    <property type="match status" value="1"/>
</dbReference>
<comment type="caution">
    <text evidence="2">The sequence shown here is derived from an EMBL/GenBank/DDBJ whole genome shotgun (WGS) entry which is preliminary data.</text>
</comment>
<sequence>MSIAQASKVAQLLDMTQGASEWLSDRDLLTTLRIALRTNSIEHADVSAKLYDRYRERRQDPDANVVLADLGPVAIELVKALASLERDREAMILCLDLSQSHEQPLLLWKALLTSYRDVGDLVGFVKVRDYMSMHSLSPDVHILNLELELLNRNKLFDDASELYTAMPSQYEVAPNWQSRLIMLETCMNLQKQSDAPQSALTKGKEVLARLRKLDLAEHADEVYPKILSWIVFNQASIDAIHEEIHEMKNRHEIELNVAHVNAMLYAANMSENWLIVERLWASFSSLGIYPTNDTFSLRIAASVMGSDTNGAKEIFEASKNAGYADMLDPLALQTLLAAEMMSKVSDDALCLYIIQLLEKIEPFPITATSLAFLIPKMMERKHYVKLEEILEKSRPRSDWDSEDVIETILDQLPKATDSKSVWNAFVLLRNLFWNDPIYTTEARFRLLRRLIELDEPKIVGQMFSQFLKSSIKPDDRMYISVLQGARDTRDYDLVRRIHQFMKMDMTISEHTPVLNTLMNAYAHVHSSLTFDVWEQIHRSGRGPTNASVSIVMDACTSGRVPNKGILIWRSLQRTGFPFNDNNYASYVEMLNKLASTEDAIAVLQREFERGGGRDIGARALSTLYNTSKVKSRVAAWAEEHCPDLWASLPRQ</sequence>
<keyword evidence="1" id="KW-0677">Repeat</keyword>
<protein>
    <submittedName>
        <fullName evidence="2">Uncharacterized protein</fullName>
    </submittedName>
</protein>
<dbReference type="InterPro" id="IPR011990">
    <property type="entry name" value="TPR-like_helical_dom_sf"/>
</dbReference>
<reference evidence="2 3" key="1">
    <citation type="journal article" date="2013" name="MBio">
        <title>Genome sequencing of the plant pathogen Taphrina deformans, the causal agent of peach leaf curl.</title>
        <authorList>
            <person name="Cisse O.H."/>
            <person name="Almeida J.M.G.C.F."/>
            <person name="Fonseca A."/>
            <person name="Kumar A.A."/>
            <person name="Salojaervi J."/>
            <person name="Overmyer K."/>
            <person name="Hauser P.M."/>
            <person name="Pagni M."/>
        </authorList>
    </citation>
    <scope>NUCLEOTIDE SEQUENCE [LARGE SCALE GENOMIC DNA]</scope>
    <source>
        <strain evidence="3">PYCC 5710 / ATCC 11124 / CBS 356.35 / IMI 108563 / JCM 9778 / NBRC 8474</strain>
    </source>
</reference>
<dbReference type="EMBL" id="CAHR02000301">
    <property type="protein sequence ID" value="CCG84760.1"/>
    <property type="molecule type" value="Genomic_DNA"/>
</dbReference>